<dbReference type="Gene3D" id="3.30.1490.150">
    <property type="entry name" value="Hypothetical protein ph0010, domain 2"/>
    <property type="match status" value="1"/>
</dbReference>
<sequence length="201" mass="22177">MLLSLNEGKEIVELARKIIESHLKEEEMPEIPEGVKGTMEEKKGVFVTLNKGKELRGCIGRPMPNQKLKEGLEDAAIDAATGDPRFSPLGLEELGEVTVEVSVLTTPGKIEVEDPKKYREEVEIGRDGLIVSYRGRNGLLLPQVPLDRGWDAEEFLSQTCIKAGATPDCWLDRDVEIQKFSAQVFKEEGPGGEVVEESLSS</sequence>
<dbReference type="Gene3D" id="3.30.700.20">
    <property type="entry name" value="Hypothetical protein ph0010, domain 1"/>
    <property type="match status" value="1"/>
</dbReference>
<reference evidence="3 4" key="1">
    <citation type="journal article" date="2016" name="Sci. Rep.">
        <title>Metabolic traits of an uncultured archaeal lineage -MSBL1- from brine pools of the Red Sea.</title>
        <authorList>
            <person name="Mwirichia R."/>
            <person name="Alam I."/>
            <person name="Rashid M."/>
            <person name="Vinu M."/>
            <person name="Ba-Alawi W."/>
            <person name="Anthony Kamau A."/>
            <person name="Kamanda Ngugi D."/>
            <person name="Goker M."/>
            <person name="Klenk H.P."/>
            <person name="Bajic V."/>
            <person name="Stingl U."/>
        </authorList>
    </citation>
    <scope>NUCLEOTIDE SEQUENCE [LARGE SCALE GENOMIC DNA]</scope>
    <source>
        <strain evidence="3">SCGC-AAA259J03</strain>
    </source>
</reference>
<dbReference type="InterPro" id="IPR027623">
    <property type="entry name" value="AmmeMemoSam_A"/>
</dbReference>
<feature type="domain" description="AMMECR1" evidence="2">
    <location>
        <begin position="6"/>
        <end position="196"/>
    </location>
</feature>
<keyword evidence="4" id="KW-1185">Reference proteome</keyword>
<gene>
    <name evidence="3" type="ORF">AKJ39_01045</name>
</gene>
<organism evidence="3 4">
    <name type="scientific">candidate division MSBL1 archaeon SCGC-AAA259J03</name>
    <dbReference type="NCBI Taxonomy" id="1698269"/>
    <lineage>
        <taxon>Archaea</taxon>
        <taxon>Methanobacteriati</taxon>
        <taxon>Methanobacteriota</taxon>
        <taxon>candidate division MSBL1</taxon>
    </lineage>
</organism>
<dbReference type="HAMAP" id="MF_00645">
    <property type="entry name" value="AMMECR1"/>
    <property type="match status" value="1"/>
</dbReference>
<dbReference type="SUPFAM" id="SSF143447">
    <property type="entry name" value="AMMECR1-like"/>
    <property type="match status" value="1"/>
</dbReference>
<dbReference type="PROSITE" id="PS51112">
    <property type="entry name" value="AMMECR1"/>
    <property type="match status" value="1"/>
</dbReference>
<dbReference type="AlphaFoldDB" id="A0A656Z0F9"/>
<protein>
    <recommendedName>
        <fullName evidence="1">Protein AKJ39_01045</fullName>
    </recommendedName>
</protein>
<dbReference type="NCBIfam" id="TIGR00296">
    <property type="entry name" value="TIGR00296 family protein"/>
    <property type="match status" value="1"/>
</dbReference>
<name>A0A656Z0F9_9EURY</name>
<evidence type="ECO:0000259" key="2">
    <source>
        <dbReference type="PROSITE" id="PS51112"/>
    </source>
</evidence>
<dbReference type="InterPro" id="IPR036071">
    <property type="entry name" value="AMMECR1_dom_sf"/>
</dbReference>
<evidence type="ECO:0000313" key="4">
    <source>
        <dbReference type="Proteomes" id="UP000070257"/>
    </source>
</evidence>
<evidence type="ECO:0000313" key="3">
    <source>
        <dbReference type="EMBL" id="KXA98720.1"/>
    </source>
</evidence>
<dbReference type="PANTHER" id="PTHR13016:SF0">
    <property type="entry name" value="AMME SYNDROME CANDIDATE GENE 1 PROTEIN"/>
    <property type="match status" value="1"/>
</dbReference>
<dbReference type="InterPro" id="IPR023473">
    <property type="entry name" value="AMMECR1"/>
</dbReference>
<dbReference type="InterPro" id="IPR023472">
    <property type="entry name" value="Uncharacterised_MJ0810"/>
</dbReference>
<dbReference type="Proteomes" id="UP000070257">
    <property type="component" value="Unassembled WGS sequence"/>
</dbReference>
<accession>A0A656Z0F9</accession>
<evidence type="ECO:0000256" key="1">
    <source>
        <dbReference type="HAMAP-Rule" id="MF_00645"/>
    </source>
</evidence>
<dbReference type="Pfam" id="PF01871">
    <property type="entry name" value="AMMECR1"/>
    <property type="match status" value="1"/>
</dbReference>
<dbReference type="NCBIfam" id="TIGR04335">
    <property type="entry name" value="AmmeMemoSam_A"/>
    <property type="match status" value="1"/>
</dbReference>
<dbReference type="InterPro" id="IPR027485">
    <property type="entry name" value="AMMECR1_N"/>
</dbReference>
<dbReference type="EMBL" id="LHXT01000008">
    <property type="protein sequence ID" value="KXA98720.1"/>
    <property type="molecule type" value="Genomic_DNA"/>
</dbReference>
<dbReference type="PANTHER" id="PTHR13016">
    <property type="entry name" value="AMMECR1 HOMOLOG"/>
    <property type="match status" value="1"/>
</dbReference>
<comment type="caution">
    <text evidence="3">The sequence shown here is derived from an EMBL/GenBank/DDBJ whole genome shotgun (WGS) entry which is preliminary data.</text>
</comment>
<dbReference type="InterPro" id="IPR002733">
    <property type="entry name" value="AMMECR1_domain"/>
</dbReference>
<proteinExistence type="inferred from homology"/>